<evidence type="ECO:0000313" key="2">
    <source>
        <dbReference type="EMBL" id="KAH1030708.1"/>
    </source>
</evidence>
<dbReference type="Proteomes" id="UP000828251">
    <property type="component" value="Unassembled WGS sequence"/>
</dbReference>
<proteinExistence type="predicted"/>
<reference evidence="2 3" key="1">
    <citation type="journal article" date="2021" name="Plant Biotechnol. J.">
        <title>Multi-omics assisted identification of the key and species-specific regulatory components of drought-tolerant mechanisms in Gossypium stocksii.</title>
        <authorList>
            <person name="Yu D."/>
            <person name="Ke L."/>
            <person name="Zhang D."/>
            <person name="Wu Y."/>
            <person name="Sun Y."/>
            <person name="Mei J."/>
            <person name="Sun J."/>
            <person name="Sun Y."/>
        </authorList>
    </citation>
    <scope>NUCLEOTIDE SEQUENCE [LARGE SCALE GENOMIC DNA]</scope>
    <source>
        <strain evidence="3">cv. E1</strain>
        <tissue evidence="2">Leaf</tissue>
    </source>
</reference>
<dbReference type="AlphaFoldDB" id="A0A9D3U6C1"/>
<keyword evidence="1" id="KW-0472">Membrane</keyword>
<keyword evidence="1" id="KW-0812">Transmembrane</keyword>
<dbReference type="PANTHER" id="PTHR45657">
    <property type="entry name" value="CRAL-TRIO DOMAIN-CONTAINING PROTEIN YKL091C-RELATED"/>
    <property type="match status" value="1"/>
</dbReference>
<sequence>MFYEPDVVTSNTITLYFTKTADCCQVKDNGKGMSTSIFRGIMTFITAIVAIIHLSRNIPSKLSETAMYCVRCYYSKPKITGHAADKLPPPPLPITSDEYLAMKKRMSKLEEMVSFLMQKHATMPPEKEEMLNAALSRVGILEEELWAAKKALREALDKQAELQTYIDKKKKRKKFVSYKAFTAAILVQSFRYVYILSSAGAEP</sequence>
<gene>
    <name evidence="2" type="ORF">J1N35_042882</name>
</gene>
<organism evidence="2 3">
    <name type="scientific">Gossypium stocksii</name>
    <dbReference type="NCBI Taxonomy" id="47602"/>
    <lineage>
        <taxon>Eukaryota</taxon>
        <taxon>Viridiplantae</taxon>
        <taxon>Streptophyta</taxon>
        <taxon>Embryophyta</taxon>
        <taxon>Tracheophyta</taxon>
        <taxon>Spermatophyta</taxon>
        <taxon>Magnoliopsida</taxon>
        <taxon>eudicotyledons</taxon>
        <taxon>Gunneridae</taxon>
        <taxon>Pentapetalae</taxon>
        <taxon>rosids</taxon>
        <taxon>malvids</taxon>
        <taxon>Malvales</taxon>
        <taxon>Malvaceae</taxon>
        <taxon>Malvoideae</taxon>
        <taxon>Gossypium</taxon>
    </lineage>
</organism>
<dbReference type="EMBL" id="JAIQCV010000013">
    <property type="protein sequence ID" value="KAH1030708.1"/>
    <property type="molecule type" value="Genomic_DNA"/>
</dbReference>
<keyword evidence="3" id="KW-1185">Reference proteome</keyword>
<comment type="caution">
    <text evidence="2">The sequence shown here is derived from an EMBL/GenBank/DDBJ whole genome shotgun (WGS) entry which is preliminary data.</text>
</comment>
<dbReference type="InterPro" id="IPR051026">
    <property type="entry name" value="PI/PC_transfer"/>
</dbReference>
<evidence type="ECO:0000256" key="1">
    <source>
        <dbReference type="SAM" id="Phobius"/>
    </source>
</evidence>
<dbReference type="OrthoDB" id="1111739at2759"/>
<feature type="transmembrane region" description="Helical" evidence="1">
    <location>
        <begin position="176"/>
        <end position="195"/>
    </location>
</feature>
<keyword evidence="1" id="KW-1133">Transmembrane helix</keyword>
<dbReference type="PANTHER" id="PTHR45657:SF1">
    <property type="entry name" value="CRAL-TRIO DOMAIN-CONTAINING PROTEIN YKL091C-RELATED"/>
    <property type="match status" value="1"/>
</dbReference>
<evidence type="ECO:0000313" key="3">
    <source>
        <dbReference type="Proteomes" id="UP000828251"/>
    </source>
</evidence>
<accession>A0A9D3U6C1</accession>
<protein>
    <submittedName>
        <fullName evidence="2">Uncharacterized protein</fullName>
    </submittedName>
</protein>
<feature type="transmembrane region" description="Helical" evidence="1">
    <location>
        <begin position="36"/>
        <end position="54"/>
    </location>
</feature>
<name>A0A9D3U6C1_9ROSI</name>